<dbReference type="Proteomes" id="UP000178943">
    <property type="component" value="Unassembled WGS sequence"/>
</dbReference>
<accession>A0A1F5V811</accession>
<evidence type="ECO:0000313" key="7">
    <source>
        <dbReference type="Proteomes" id="UP000178943"/>
    </source>
</evidence>
<dbReference type="GO" id="GO:0015377">
    <property type="term" value="F:chloride:monoatomic cation symporter activity"/>
    <property type="evidence" value="ECO:0007669"/>
    <property type="project" value="InterPro"/>
</dbReference>
<dbReference type="EMBL" id="MFGW01000210">
    <property type="protein sequence ID" value="OGF59559.1"/>
    <property type="molecule type" value="Genomic_DNA"/>
</dbReference>
<dbReference type="STRING" id="1817863.A2Y62_03720"/>
<keyword evidence="2 5" id="KW-0812">Transmembrane</keyword>
<reference evidence="6 7" key="1">
    <citation type="journal article" date="2016" name="Nat. Commun.">
        <title>Thousands of microbial genomes shed light on interconnected biogeochemical processes in an aquifer system.</title>
        <authorList>
            <person name="Anantharaman K."/>
            <person name="Brown C.T."/>
            <person name="Hug L.A."/>
            <person name="Sharon I."/>
            <person name="Castelle C.J."/>
            <person name="Probst A.J."/>
            <person name="Thomas B.C."/>
            <person name="Singh A."/>
            <person name="Wilkins M.J."/>
            <person name="Karaoz U."/>
            <person name="Brodie E.L."/>
            <person name="Williams K.H."/>
            <person name="Hubbard S.S."/>
            <person name="Banfield J.F."/>
        </authorList>
    </citation>
    <scope>NUCLEOTIDE SEQUENCE [LARGE SCALE GENOMIC DNA]</scope>
</reference>
<gene>
    <name evidence="6" type="ORF">A2Y62_03720</name>
</gene>
<dbReference type="InterPro" id="IPR004842">
    <property type="entry name" value="SLC12A_fam"/>
</dbReference>
<evidence type="ECO:0000256" key="3">
    <source>
        <dbReference type="ARBA" id="ARBA00022989"/>
    </source>
</evidence>
<evidence type="ECO:0000256" key="4">
    <source>
        <dbReference type="ARBA" id="ARBA00023136"/>
    </source>
</evidence>
<evidence type="ECO:0000256" key="5">
    <source>
        <dbReference type="SAM" id="Phobius"/>
    </source>
</evidence>
<sequence length="286" mass="32164">MTTAIAVVAVFLGDLNAVAPYVSMFFLTTYGVVNIVAALETLSGDPSWRPKIHIPWAVNLIGGIACLGVIFFFNPIAGMVAILTELIIWIILSCRKSTERWGDARRGIYETLIRWALIKLSSRPMSARNWRPHVLVFVSDPVKHLDLIRFGNWFSQGRGVVTVCELVVGDIFKEQQDLIEMRKNMQDLLNREGLVVFAETNIVNDVVEGISSVAQANGMAGLQSNTILLGWPKERAMLVQFLSTMRNLEKLRKSLVIGRVQPRYLFPREGIQRSVHIWWGGDAAEW</sequence>
<organism evidence="6 7">
    <name type="scientific">Candidatus Fischerbacteria bacterium RBG_13_37_8</name>
    <dbReference type="NCBI Taxonomy" id="1817863"/>
    <lineage>
        <taxon>Bacteria</taxon>
        <taxon>Candidatus Fischeribacteriota</taxon>
    </lineage>
</organism>
<comment type="caution">
    <text evidence="6">The sequence shown here is derived from an EMBL/GenBank/DDBJ whole genome shotgun (WGS) entry which is preliminary data.</text>
</comment>
<keyword evidence="3 5" id="KW-1133">Transmembrane helix</keyword>
<evidence type="ECO:0000256" key="1">
    <source>
        <dbReference type="ARBA" id="ARBA00004141"/>
    </source>
</evidence>
<feature type="transmembrane region" description="Helical" evidence="5">
    <location>
        <begin position="21"/>
        <end position="42"/>
    </location>
</feature>
<dbReference type="AlphaFoldDB" id="A0A1F5V811"/>
<dbReference type="Gene3D" id="1.20.1740.10">
    <property type="entry name" value="Amino acid/polyamine transporter I"/>
    <property type="match status" value="1"/>
</dbReference>
<proteinExistence type="predicted"/>
<protein>
    <submittedName>
        <fullName evidence="6">Uncharacterized protein</fullName>
    </submittedName>
</protein>
<comment type="subcellular location">
    <subcellularLocation>
        <location evidence="1">Membrane</location>
        <topology evidence="1">Multi-pass membrane protein</topology>
    </subcellularLocation>
</comment>
<evidence type="ECO:0000256" key="2">
    <source>
        <dbReference type="ARBA" id="ARBA00022692"/>
    </source>
</evidence>
<feature type="transmembrane region" description="Helical" evidence="5">
    <location>
        <begin position="54"/>
        <end position="73"/>
    </location>
</feature>
<keyword evidence="4 5" id="KW-0472">Membrane</keyword>
<dbReference type="PANTHER" id="PTHR11827">
    <property type="entry name" value="SOLUTE CARRIER FAMILY 12, CATION COTRANSPORTERS"/>
    <property type="match status" value="1"/>
</dbReference>
<dbReference type="PANTHER" id="PTHR11827:SF72">
    <property type="entry name" value="GH08340P"/>
    <property type="match status" value="1"/>
</dbReference>
<evidence type="ECO:0000313" key="6">
    <source>
        <dbReference type="EMBL" id="OGF59559.1"/>
    </source>
</evidence>
<name>A0A1F5V811_9BACT</name>
<dbReference type="GO" id="GO:0016020">
    <property type="term" value="C:membrane"/>
    <property type="evidence" value="ECO:0007669"/>
    <property type="project" value="UniProtKB-SubCell"/>
</dbReference>